<dbReference type="PANTHER" id="PTHR22807:SF53">
    <property type="entry name" value="RIBOSOMAL RNA SMALL SUBUNIT METHYLTRANSFERASE B-RELATED"/>
    <property type="match status" value="1"/>
</dbReference>
<comment type="similarity">
    <text evidence="5">Belongs to the class I-like SAM-binding methyltransferase superfamily. RsmB/NOP family.</text>
</comment>
<dbReference type="Gene3D" id="3.40.50.150">
    <property type="entry name" value="Vaccinia Virus protein VP39"/>
    <property type="match status" value="1"/>
</dbReference>
<feature type="binding site" evidence="5">
    <location>
        <position position="317"/>
    </location>
    <ligand>
        <name>S-adenosyl-L-methionine</name>
        <dbReference type="ChEBI" id="CHEBI:59789"/>
    </ligand>
</feature>
<dbReference type="GO" id="GO:0001510">
    <property type="term" value="P:RNA methylation"/>
    <property type="evidence" value="ECO:0007669"/>
    <property type="project" value="InterPro"/>
</dbReference>
<evidence type="ECO:0000259" key="6">
    <source>
        <dbReference type="PROSITE" id="PS51686"/>
    </source>
</evidence>
<dbReference type="InterPro" id="IPR023267">
    <property type="entry name" value="RCMT"/>
</dbReference>
<evidence type="ECO:0000313" key="7">
    <source>
        <dbReference type="EMBL" id="EFI34990.1"/>
    </source>
</evidence>
<dbReference type="SUPFAM" id="SSF53335">
    <property type="entry name" value="S-adenosyl-L-methionine-dependent methyltransferases"/>
    <property type="match status" value="1"/>
</dbReference>
<comment type="caution">
    <text evidence="7">The sequence shown here is derived from an EMBL/GenBank/DDBJ whole genome shotgun (WGS) entry which is preliminary data.</text>
</comment>
<dbReference type="Gene3D" id="1.10.940.10">
    <property type="entry name" value="NusB-like"/>
    <property type="match status" value="1"/>
</dbReference>
<evidence type="ECO:0000256" key="2">
    <source>
        <dbReference type="ARBA" id="ARBA00022679"/>
    </source>
</evidence>
<dbReference type="InterPro" id="IPR049560">
    <property type="entry name" value="MeTrfase_RsmB-F_NOP2_cat"/>
</dbReference>
<organism evidence="7 8">
    <name type="scientific">Desulfonatronospira thiodismutans ASO3-1</name>
    <dbReference type="NCBI Taxonomy" id="555779"/>
    <lineage>
        <taxon>Bacteria</taxon>
        <taxon>Pseudomonadati</taxon>
        <taxon>Thermodesulfobacteriota</taxon>
        <taxon>Desulfovibrionia</taxon>
        <taxon>Desulfovibrionales</taxon>
        <taxon>Desulfonatronovibrionaceae</taxon>
        <taxon>Desulfonatronospira</taxon>
    </lineage>
</organism>
<dbReference type="Pfam" id="PF01029">
    <property type="entry name" value="NusB"/>
    <property type="match status" value="1"/>
</dbReference>
<dbReference type="Pfam" id="PF01189">
    <property type="entry name" value="Methyltr_RsmB-F"/>
    <property type="match status" value="1"/>
</dbReference>
<feature type="binding site" evidence="5">
    <location>
        <position position="276"/>
    </location>
    <ligand>
        <name>S-adenosyl-L-methionine</name>
        <dbReference type="ChEBI" id="CHEBI:59789"/>
    </ligand>
</feature>
<feature type="active site" description="Nucleophile" evidence="5">
    <location>
        <position position="370"/>
    </location>
</feature>
<dbReference type="eggNOG" id="COG0781">
    <property type="taxonomic scope" value="Bacteria"/>
</dbReference>
<keyword evidence="2 5" id="KW-0808">Transferase</keyword>
<evidence type="ECO:0000256" key="1">
    <source>
        <dbReference type="ARBA" id="ARBA00022603"/>
    </source>
</evidence>
<proteinExistence type="inferred from homology"/>
<dbReference type="PROSITE" id="PS51686">
    <property type="entry name" value="SAM_MT_RSMB_NOP"/>
    <property type="match status" value="1"/>
</dbReference>
<keyword evidence="4 5" id="KW-0694">RNA-binding</keyword>
<keyword evidence="3 5" id="KW-0949">S-adenosyl-L-methionine</keyword>
<dbReference type="SUPFAM" id="SSF48013">
    <property type="entry name" value="NusB-like"/>
    <property type="match status" value="1"/>
</dbReference>
<dbReference type="AlphaFoldDB" id="D6SQG4"/>
<gene>
    <name evidence="7" type="ORF">Dthio_PD2382</name>
</gene>
<feature type="domain" description="SAM-dependent MTase RsmB/NOP-type" evidence="6">
    <location>
        <begin position="151"/>
        <end position="417"/>
    </location>
</feature>
<evidence type="ECO:0000256" key="3">
    <source>
        <dbReference type="ARBA" id="ARBA00022691"/>
    </source>
</evidence>
<dbReference type="RefSeq" id="WP_008870304.1">
    <property type="nucleotide sequence ID" value="NZ_ACJN02000002.1"/>
</dbReference>
<protein>
    <submittedName>
        <fullName evidence="7">Fmu (Sun) domain protein</fullName>
    </submittedName>
</protein>
<comment type="caution">
    <text evidence="5">Lacks conserved residue(s) required for the propagation of feature annotation.</text>
</comment>
<reference evidence="7" key="1">
    <citation type="submission" date="2010-05" db="EMBL/GenBank/DDBJ databases">
        <title>The draft genome of Desulfonatronospira thiodismutans ASO3-1.</title>
        <authorList>
            <consortium name="US DOE Joint Genome Institute (JGI-PGF)"/>
            <person name="Lucas S."/>
            <person name="Copeland A."/>
            <person name="Lapidus A."/>
            <person name="Cheng J.-F."/>
            <person name="Bruce D."/>
            <person name="Goodwin L."/>
            <person name="Pitluck S."/>
            <person name="Chertkov O."/>
            <person name="Brettin T."/>
            <person name="Detter J.C."/>
            <person name="Han C."/>
            <person name="Land M.L."/>
            <person name="Hauser L."/>
            <person name="Kyrpides N."/>
            <person name="Mikhailova N."/>
            <person name="Muyzer G."/>
            <person name="Woyke T."/>
        </authorList>
    </citation>
    <scope>NUCLEOTIDE SEQUENCE [LARGE SCALE GENOMIC DNA]</scope>
    <source>
        <strain evidence="7">ASO3-1</strain>
    </source>
</reference>
<dbReference type="EMBL" id="ACJN02000002">
    <property type="protein sequence ID" value="EFI34990.1"/>
    <property type="molecule type" value="Genomic_DNA"/>
</dbReference>
<sequence length="417" mass="47117">MPQASDPRAVALNVVLDALRPGRDLQMVLDRNLDPEMDLRDRSLATELAYGYLRYKGRLDFVLNCFLKSPAGLSGKIRVLMGLAAYEIFFLERIPDYAAVSRAVALTRKRFGSRMSSLVNAVLRKCCRVDAFDPDFFRQDHPGEMLFLSRFYSCPEWVVKLWQKDYGTDMAREYLKQSLQKPAAGVRLAPGEDAGRLDEHYVLQRIGPSILLRDNYPGLEDLEKNKKVVRQSFAGQKTLWELGMGDWKSPVWDMCAGRGGKTMLMSSQGLQVWASDNYLPRLAGLKKELLEQVQVQVFAAQGQSPPLKKSSGTVLVDAPCTGLGVLSRRPDTKWKRSPRDVLDFCRVQKELLAAAANVLPSKGQLIYVTCTLSRQENQEQVTDFLKKHKDFECLQTYGTGADEDLGEFFFGARLQRR</sequence>
<accession>D6SQG4</accession>
<evidence type="ECO:0000313" key="8">
    <source>
        <dbReference type="Proteomes" id="UP000005496"/>
    </source>
</evidence>
<keyword evidence="1 5" id="KW-0489">Methyltransferase</keyword>
<evidence type="ECO:0000256" key="5">
    <source>
        <dbReference type="PROSITE-ProRule" id="PRU01023"/>
    </source>
</evidence>
<dbReference type="PRINTS" id="PR02008">
    <property type="entry name" value="RCMTFAMILY"/>
</dbReference>
<dbReference type="InterPro" id="IPR006027">
    <property type="entry name" value="NusB_RsmB_TIM44"/>
</dbReference>
<dbReference type="OrthoDB" id="9810297at2"/>
<dbReference type="InterPro" id="IPR035926">
    <property type="entry name" value="NusB-like_sf"/>
</dbReference>
<name>D6SQG4_9BACT</name>
<dbReference type="InterPro" id="IPR001678">
    <property type="entry name" value="MeTrfase_RsmB-F_NOP2_dom"/>
</dbReference>
<dbReference type="PANTHER" id="PTHR22807">
    <property type="entry name" value="NOP2 YEAST -RELATED NOL1/NOP2/FMU SUN DOMAIN-CONTAINING"/>
    <property type="match status" value="1"/>
</dbReference>
<dbReference type="InterPro" id="IPR029063">
    <property type="entry name" value="SAM-dependent_MTases_sf"/>
</dbReference>
<dbReference type="eggNOG" id="COG0144">
    <property type="taxonomic scope" value="Bacteria"/>
</dbReference>
<evidence type="ECO:0000256" key="4">
    <source>
        <dbReference type="ARBA" id="ARBA00022884"/>
    </source>
</evidence>
<keyword evidence="8" id="KW-1185">Reference proteome</keyword>
<dbReference type="Proteomes" id="UP000005496">
    <property type="component" value="Unassembled WGS sequence"/>
</dbReference>
<dbReference type="GO" id="GO:0006355">
    <property type="term" value="P:regulation of DNA-templated transcription"/>
    <property type="evidence" value="ECO:0007669"/>
    <property type="project" value="InterPro"/>
</dbReference>
<dbReference type="GO" id="GO:0003723">
    <property type="term" value="F:RNA binding"/>
    <property type="evidence" value="ECO:0007669"/>
    <property type="project" value="UniProtKB-UniRule"/>
</dbReference>
<dbReference type="GO" id="GO:0008173">
    <property type="term" value="F:RNA methyltransferase activity"/>
    <property type="evidence" value="ECO:0007669"/>
    <property type="project" value="InterPro"/>
</dbReference>